<evidence type="ECO:0000313" key="4">
    <source>
        <dbReference type="Proteomes" id="UP000474296"/>
    </source>
</evidence>
<organism evidence="3 4">
    <name type="scientific">Spongiivirga citrea</name>
    <dbReference type="NCBI Taxonomy" id="1481457"/>
    <lineage>
        <taxon>Bacteria</taxon>
        <taxon>Pseudomonadati</taxon>
        <taxon>Bacteroidota</taxon>
        <taxon>Flavobacteriia</taxon>
        <taxon>Flavobacteriales</taxon>
        <taxon>Flavobacteriaceae</taxon>
        <taxon>Spongiivirga</taxon>
    </lineage>
</organism>
<accession>A0A6M0CQ78</accession>
<dbReference type="Proteomes" id="UP000474296">
    <property type="component" value="Unassembled WGS sequence"/>
</dbReference>
<evidence type="ECO:0000256" key="1">
    <source>
        <dbReference type="SAM" id="SignalP"/>
    </source>
</evidence>
<feature type="chain" id="PRO_5026931948" evidence="1">
    <location>
        <begin position="21"/>
        <end position="172"/>
    </location>
</feature>
<name>A0A6M0CQ78_9FLAO</name>
<keyword evidence="1" id="KW-0732">Signal</keyword>
<dbReference type="SUPFAM" id="SSF56925">
    <property type="entry name" value="OMPA-like"/>
    <property type="match status" value="1"/>
</dbReference>
<dbReference type="AlphaFoldDB" id="A0A6M0CQ78"/>
<feature type="domain" description="Outer membrane protein beta-barrel" evidence="2">
    <location>
        <begin position="23"/>
        <end position="151"/>
    </location>
</feature>
<dbReference type="EMBL" id="JAABOQ010000004">
    <property type="protein sequence ID" value="NER17647.1"/>
    <property type="molecule type" value="Genomic_DNA"/>
</dbReference>
<dbReference type="Pfam" id="PF13568">
    <property type="entry name" value="OMP_b-brl_2"/>
    <property type="match status" value="1"/>
</dbReference>
<reference evidence="3 4" key="1">
    <citation type="submission" date="2020-01" db="EMBL/GenBank/DDBJ databases">
        <title>Spongiivirga citrea KCTC 32990T.</title>
        <authorList>
            <person name="Wang G."/>
        </authorList>
    </citation>
    <scope>NUCLEOTIDE SEQUENCE [LARGE SCALE GENOMIC DNA]</scope>
    <source>
        <strain evidence="3 4">KCTC 32990</strain>
    </source>
</reference>
<dbReference type="InterPro" id="IPR025665">
    <property type="entry name" value="Beta-barrel_OMP_2"/>
</dbReference>
<gene>
    <name evidence="3" type="ORF">GWK10_10525</name>
</gene>
<evidence type="ECO:0000313" key="3">
    <source>
        <dbReference type="EMBL" id="NER17647.1"/>
    </source>
</evidence>
<protein>
    <submittedName>
        <fullName evidence="3">Outer membrane beta-barrel protein</fullName>
    </submittedName>
</protein>
<comment type="caution">
    <text evidence="3">The sequence shown here is derived from an EMBL/GenBank/DDBJ whole genome shotgun (WGS) entry which is preliminary data.</text>
</comment>
<dbReference type="RefSeq" id="WP_164032324.1">
    <property type="nucleotide sequence ID" value="NZ_JAABOQ010000004.1"/>
</dbReference>
<keyword evidence="4" id="KW-1185">Reference proteome</keyword>
<evidence type="ECO:0000259" key="2">
    <source>
        <dbReference type="Pfam" id="PF13568"/>
    </source>
</evidence>
<feature type="signal peptide" evidence="1">
    <location>
        <begin position="1"/>
        <end position="20"/>
    </location>
</feature>
<sequence>MKQLLAIAFILFSLNCFSQAIPKYGFKIGANFSDLTFEGKDVADTRNGFATGFFISYSINDKFKIQPELQYSAQGSKQFRVEYLQLPVLGKYFVTKNVNIQLGPQVGLKIHEFQDGLKNLDYAAVGGVGINIIENIEFDIRYSFGLQQIFDDPNVFQDSQHRYVQVTIAYTL</sequence>
<proteinExistence type="predicted"/>
<dbReference type="InterPro" id="IPR011250">
    <property type="entry name" value="OMP/PagP_B-barrel"/>
</dbReference>